<organism evidence="1">
    <name type="scientific">viral metagenome</name>
    <dbReference type="NCBI Taxonomy" id="1070528"/>
    <lineage>
        <taxon>unclassified sequences</taxon>
        <taxon>metagenomes</taxon>
        <taxon>organismal metagenomes</taxon>
    </lineage>
</organism>
<accession>A0A6C0F670</accession>
<dbReference type="EMBL" id="MN738792">
    <property type="protein sequence ID" value="QHT37296.1"/>
    <property type="molecule type" value="Genomic_DNA"/>
</dbReference>
<reference evidence="1" key="1">
    <citation type="journal article" date="2020" name="Nature">
        <title>Giant virus diversity and host interactions through global metagenomics.</title>
        <authorList>
            <person name="Schulz F."/>
            <person name="Roux S."/>
            <person name="Paez-Espino D."/>
            <person name="Jungbluth S."/>
            <person name="Walsh D.A."/>
            <person name="Denef V.J."/>
            <person name="McMahon K.D."/>
            <person name="Konstantinidis K.T."/>
            <person name="Eloe-Fadrosh E.A."/>
            <person name="Kyrpides N.C."/>
            <person name="Woyke T."/>
        </authorList>
    </citation>
    <scope>NUCLEOTIDE SEQUENCE</scope>
    <source>
        <strain evidence="1">GVMAG-S-ERX555967-131</strain>
    </source>
</reference>
<dbReference type="AlphaFoldDB" id="A0A6C0F670"/>
<sequence length="63" mass="7603">MSQKKVDFIINNTYFLKDVLLNNKHLRTKLYKLIKTEVKSEKEVVKEKVPHYWGNPLKEQLDE</sequence>
<proteinExistence type="predicted"/>
<evidence type="ECO:0000313" key="1">
    <source>
        <dbReference type="EMBL" id="QHT37296.1"/>
    </source>
</evidence>
<name>A0A6C0F670_9ZZZZ</name>
<protein>
    <submittedName>
        <fullName evidence="1">Uncharacterized protein</fullName>
    </submittedName>
</protein>